<dbReference type="CDD" id="cd15482">
    <property type="entry name" value="Sialidase_non-viral"/>
    <property type="match status" value="1"/>
</dbReference>
<evidence type="ECO:0000313" key="1">
    <source>
        <dbReference type="EMBL" id="TMJ05479.1"/>
    </source>
</evidence>
<dbReference type="Gene3D" id="2.120.10.10">
    <property type="match status" value="1"/>
</dbReference>
<dbReference type="InterPro" id="IPR036278">
    <property type="entry name" value="Sialidase_sf"/>
</dbReference>
<evidence type="ECO:0008006" key="3">
    <source>
        <dbReference type="Google" id="ProtNLM"/>
    </source>
</evidence>
<sequence>MTRYPRFVILLVIFIVSMTLGFPLPFAQSQTDIIELLPDTAILLDQSSGSGSGGNATSTSSTNIFSPAAFVDYKRIGGEPTVVVDRYPFAPGQFGCPNTATSPCPPRDIVYVSAPQGFLFPHYSNFFKSDDLGQTFRVPHHIPTTAFGTTQGGGGGDSHQVVGTVSHRVYFVDLALSCITMNTSVDLGENWTSDQFGCGSSLLDDRQWVEADEQYPGLTAQDGWVYISAINLFDPALPTLIASRAPGNEAGVVPGSFVAHSPCNPLTFTVGAGVLVPAPDNMATPCPDPSDPYLWVAGPVAADRTVRSGNSTHPVYIPFVRRISAGGQGFDCPCPWQLYVAKSTNGGTSWTRLKLADLPKTVDPAQIFVQMAIDRAGNLYYNWSQARNVTSSGEGEQDIYYTFSTDGGVHWASPIDLTGSANDSAIFSWMVAGDAGRVDLVYYKSNSGANSNVNVGQVWNVYFGQSMNALNTGANFSGVQVSAEPNHLGGICTGGLSCSGDRDLLDFFTVDVDHLGAAHIVYSDDHQRRNTDTRDKLTRQLSGNSIFKDQNITLMSSWPIRDHSVSDRAGDVFDGDGLPKGSCPGMDLLGASSSRTNDLLTVTLTLNSAPSATKAILCATAGATGGLWGAEFWAASSEGGTDGGNTFYVAYRDNPLDGSPRVEAGVVDNLNLNITSLEFRPTDMGTPATPGGTCFSSLPPEPCTLTISVRLSDLGISSGNGLYGLTGLSTYFFGSTERPPLLRVEGGNSELADATAPIHYNGSGTP</sequence>
<dbReference type="AlphaFoldDB" id="A0A537LBS6"/>
<name>A0A537LBS6_9BACT</name>
<dbReference type="Proteomes" id="UP000318661">
    <property type="component" value="Unassembled WGS sequence"/>
</dbReference>
<comment type="caution">
    <text evidence="1">The sequence shown here is derived from an EMBL/GenBank/DDBJ whole genome shotgun (WGS) entry which is preliminary data.</text>
</comment>
<proteinExistence type="predicted"/>
<protein>
    <recommendedName>
        <fullName evidence="3">Exo-alpha-sialidase</fullName>
    </recommendedName>
</protein>
<evidence type="ECO:0000313" key="2">
    <source>
        <dbReference type="Proteomes" id="UP000318661"/>
    </source>
</evidence>
<dbReference type="EMBL" id="VBAJ01000248">
    <property type="protein sequence ID" value="TMJ05479.1"/>
    <property type="molecule type" value="Genomic_DNA"/>
</dbReference>
<organism evidence="1 2">
    <name type="scientific">Candidatus Segetimicrobium genomatis</name>
    <dbReference type="NCBI Taxonomy" id="2569760"/>
    <lineage>
        <taxon>Bacteria</taxon>
        <taxon>Bacillati</taxon>
        <taxon>Candidatus Sysuimicrobiota</taxon>
        <taxon>Candidatus Sysuimicrobiia</taxon>
        <taxon>Candidatus Sysuimicrobiales</taxon>
        <taxon>Candidatus Segetimicrobiaceae</taxon>
        <taxon>Candidatus Segetimicrobium</taxon>
    </lineage>
</organism>
<reference evidence="1 2" key="1">
    <citation type="journal article" date="2019" name="Nat. Microbiol.">
        <title>Mediterranean grassland soil C-N compound turnover is dependent on rainfall and depth, and is mediated by genomically divergent microorganisms.</title>
        <authorList>
            <person name="Diamond S."/>
            <person name="Andeer P.F."/>
            <person name="Li Z."/>
            <person name="Crits-Christoph A."/>
            <person name="Burstein D."/>
            <person name="Anantharaman K."/>
            <person name="Lane K.R."/>
            <person name="Thomas B.C."/>
            <person name="Pan C."/>
            <person name="Northen T.R."/>
            <person name="Banfield J.F."/>
        </authorList>
    </citation>
    <scope>NUCLEOTIDE SEQUENCE [LARGE SCALE GENOMIC DNA]</scope>
    <source>
        <strain evidence="1">NP_2</strain>
    </source>
</reference>
<dbReference type="SUPFAM" id="SSF50939">
    <property type="entry name" value="Sialidases"/>
    <property type="match status" value="1"/>
</dbReference>
<gene>
    <name evidence="1" type="ORF">E6G99_09815</name>
</gene>
<accession>A0A537LBS6</accession>